<feature type="compositionally biased region" description="Basic and acidic residues" evidence="1">
    <location>
        <begin position="56"/>
        <end position="74"/>
    </location>
</feature>
<evidence type="ECO:0000313" key="2">
    <source>
        <dbReference type="EMBL" id="MBB5759506.1"/>
    </source>
</evidence>
<dbReference type="RefSeq" id="WP_376770401.1">
    <property type="nucleotide sequence ID" value="NZ_JACHOP010000024.1"/>
</dbReference>
<keyword evidence="3" id="KW-1185">Reference proteome</keyword>
<organism evidence="2 3">
    <name type="scientific">Methylorubrum rhodinum</name>
    <dbReference type="NCBI Taxonomy" id="29428"/>
    <lineage>
        <taxon>Bacteria</taxon>
        <taxon>Pseudomonadati</taxon>
        <taxon>Pseudomonadota</taxon>
        <taxon>Alphaproteobacteria</taxon>
        <taxon>Hyphomicrobiales</taxon>
        <taxon>Methylobacteriaceae</taxon>
        <taxon>Methylorubrum</taxon>
    </lineage>
</organism>
<sequence length="106" mass="11726">MTLTRSPKETVTARAQRDPAFCDALLAEAVDRFLAGEIETGKAVLHDSIDATIGFERRDAQARPRRRSERDPPVRHPAHGAEGLRRSIGSGRDPMPFLSVNHALRT</sequence>
<feature type="region of interest" description="Disordered" evidence="1">
    <location>
        <begin position="56"/>
        <end position="106"/>
    </location>
</feature>
<name>A0A840ZPF6_9HYPH</name>
<gene>
    <name evidence="2" type="ORF">HNR00_004240</name>
</gene>
<evidence type="ECO:0000313" key="3">
    <source>
        <dbReference type="Proteomes" id="UP000583454"/>
    </source>
</evidence>
<protein>
    <submittedName>
        <fullName evidence="2">Uncharacterized protein</fullName>
    </submittedName>
</protein>
<dbReference type="EMBL" id="JACHOP010000024">
    <property type="protein sequence ID" value="MBB5759506.1"/>
    <property type="molecule type" value="Genomic_DNA"/>
</dbReference>
<dbReference type="AlphaFoldDB" id="A0A840ZPF6"/>
<accession>A0A840ZPF6</accession>
<evidence type="ECO:0000256" key="1">
    <source>
        <dbReference type="SAM" id="MobiDB-lite"/>
    </source>
</evidence>
<comment type="caution">
    <text evidence="2">The sequence shown here is derived from an EMBL/GenBank/DDBJ whole genome shotgun (WGS) entry which is preliminary data.</text>
</comment>
<reference evidence="2 3" key="1">
    <citation type="submission" date="2020-08" db="EMBL/GenBank/DDBJ databases">
        <title>Genomic Encyclopedia of Type Strains, Phase IV (KMG-IV): sequencing the most valuable type-strain genomes for metagenomic binning, comparative biology and taxonomic classification.</title>
        <authorList>
            <person name="Goeker M."/>
        </authorList>
    </citation>
    <scope>NUCLEOTIDE SEQUENCE [LARGE SCALE GENOMIC DNA]</scope>
    <source>
        <strain evidence="2 3">DSM 2163</strain>
    </source>
</reference>
<dbReference type="Proteomes" id="UP000583454">
    <property type="component" value="Unassembled WGS sequence"/>
</dbReference>
<proteinExistence type="predicted"/>